<gene>
    <name evidence="1" type="ORF">AT728_16315</name>
</gene>
<reference evidence="1 2" key="1">
    <citation type="submission" date="2015-12" db="EMBL/GenBank/DDBJ databases">
        <title>Draft genome sequence of Streptomyces silvensis ATCC 53525, a producer of novel hormone antagonists.</title>
        <authorList>
            <person name="Johnston C.W."/>
            <person name="Li Y."/>
            <person name="Magarvey N.A."/>
        </authorList>
    </citation>
    <scope>NUCLEOTIDE SEQUENCE [LARGE SCALE GENOMIC DNA]</scope>
    <source>
        <strain evidence="1 2">ATCC 53525</strain>
    </source>
</reference>
<evidence type="ECO:0000313" key="2">
    <source>
        <dbReference type="Proteomes" id="UP000054804"/>
    </source>
</evidence>
<dbReference type="STRING" id="1765722.AT728_16315"/>
<dbReference type="EMBL" id="LOCL01000034">
    <property type="protein sequence ID" value="KUF17365.1"/>
    <property type="molecule type" value="Genomic_DNA"/>
</dbReference>
<proteinExistence type="predicted"/>
<evidence type="ECO:0000313" key="1">
    <source>
        <dbReference type="EMBL" id="KUF17365.1"/>
    </source>
</evidence>
<protein>
    <submittedName>
        <fullName evidence="1">Uncharacterized protein</fullName>
    </submittedName>
</protein>
<dbReference type="RefSeq" id="WP_058848628.1">
    <property type="nucleotide sequence ID" value="NZ_LOCL01000034.1"/>
</dbReference>
<name>A0A0W7X399_9ACTN</name>
<dbReference type="Proteomes" id="UP000054804">
    <property type="component" value="Unassembled WGS sequence"/>
</dbReference>
<keyword evidence="2" id="KW-1185">Reference proteome</keyword>
<dbReference type="AlphaFoldDB" id="A0A0W7X399"/>
<sequence length="157" mass="17173">MSTRDDLFEADLSNFLALVAAELSEEEVKELGAALRNVRQQRSDVSVDEAFDIVRAVASGNLLDAQVAADSAQERANRARAGAQEARARGASYLRIQSCLLPLRRLLDLHPTCGSVEEVLETAGVTWLDLGLADEDVPRLYQLWSGRAEHDRSRPAG</sequence>
<organism evidence="1 2">
    <name type="scientific">Streptomyces silvensis</name>
    <dbReference type="NCBI Taxonomy" id="1765722"/>
    <lineage>
        <taxon>Bacteria</taxon>
        <taxon>Bacillati</taxon>
        <taxon>Actinomycetota</taxon>
        <taxon>Actinomycetes</taxon>
        <taxon>Kitasatosporales</taxon>
        <taxon>Streptomycetaceae</taxon>
        <taxon>Streptomyces</taxon>
    </lineage>
</organism>
<comment type="caution">
    <text evidence="1">The sequence shown here is derived from an EMBL/GenBank/DDBJ whole genome shotgun (WGS) entry which is preliminary data.</text>
</comment>
<accession>A0A0W7X399</accession>